<evidence type="ECO:0000256" key="14">
    <source>
        <dbReference type="ARBA" id="ARBA00023136"/>
    </source>
</evidence>
<evidence type="ECO:0000256" key="11">
    <source>
        <dbReference type="ARBA" id="ARBA00022741"/>
    </source>
</evidence>
<keyword evidence="24" id="KW-1185">Reference proteome</keyword>
<dbReference type="OMA" id="WRYTESS"/>
<evidence type="ECO:0000256" key="8">
    <source>
        <dbReference type="ARBA" id="ARBA00022679"/>
    </source>
</evidence>
<sequence length="441" mass="49667">MLDKGSFTLFGFGIFFGFSVTYFYSFYSATTVHHSPKGSPGFIFGGFFPESPHSHGENDKVAGPNQIIEWADQHFNTHSEEVSEVARALEKKVRVLCWVMTNPSNHESKARHVKATWGKRCNKLLFMSSVADDKLPSIALKVSEGRNNLWAKTKAAFKYIYQNHYNDADWFMKADDDTYVIVENLRYFLANKNTNEASYFGRRFKPYVPQGYMSGGAGYVLSKMALKKFVEKGVDDPKFCRVDAGGAEDLEFGKCMQRVGVIAGDSLDKLGRETFMPFVPEHHLIPGILPKDMWYFSYNFHPVKQGPECCSDYAISFHYVNPNMMYVLEYLIYHLKPYGINTVTKIEMDSESKTAANVNVEKTLTAKDKIIKSETAKPVSTSVKKTEAPKILSTLKPTPQPVRKTSPTPTPTPMAEVKTEQKKTVAPKLDIPKPGEEKGTS</sequence>
<dbReference type="AlphaFoldDB" id="A0A8W8MDM4"/>
<dbReference type="EC" id="2.4.1.122" evidence="6"/>
<evidence type="ECO:0000256" key="7">
    <source>
        <dbReference type="ARBA" id="ARBA00022676"/>
    </source>
</evidence>
<feature type="region of interest" description="Disordered" evidence="20">
    <location>
        <begin position="376"/>
        <end position="441"/>
    </location>
</feature>
<evidence type="ECO:0000256" key="9">
    <source>
        <dbReference type="ARBA" id="ARBA00022692"/>
    </source>
</evidence>
<keyword evidence="14 21" id="KW-0472">Membrane</keyword>
<evidence type="ECO:0000256" key="20">
    <source>
        <dbReference type="SAM" id="MobiDB-lite"/>
    </source>
</evidence>
<dbReference type="Gene3D" id="3.90.550.50">
    <property type="match status" value="1"/>
</dbReference>
<evidence type="ECO:0000256" key="6">
    <source>
        <dbReference type="ARBA" id="ARBA00012557"/>
    </source>
</evidence>
<dbReference type="PANTHER" id="PTHR23033">
    <property type="entry name" value="BETA1,3-GALACTOSYLTRANSFERASE"/>
    <property type="match status" value="1"/>
</dbReference>
<feature type="compositionally biased region" description="Basic and acidic residues" evidence="20">
    <location>
        <begin position="430"/>
        <end position="441"/>
    </location>
</feature>
<proteinExistence type="inferred from homology"/>
<dbReference type="InterPro" id="IPR026050">
    <property type="entry name" value="C1GALT1/C1GALT1_chp1"/>
</dbReference>
<keyword evidence="13 21" id="KW-1133">Transmembrane helix</keyword>
<dbReference type="GO" id="GO:0016263">
    <property type="term" value="F:glycoprotein-N-acetylgalactosamine 3-beta-galactosyltransferase activity"/>
    <property type="evidence" value="ECO:0007669"/>
    <property type="project" value="UniProtKB-EC"/>
</dbReference>
<reference evidence="23" key="1">
    <citation type="submission" date="2022-08" db="UniProtKB">
        <authorList>
            <consortium name="EnsemblMetazoa"/>
        </authorList>
    </citation>
    <scope>IDENTIFICATION</scope>
    <source>
        <strain evidence="23">05x7-T-G4-1.051#20</strain>
    </source>
</reference>
<evidence type="ECO:0000256" key="13">
    <source>
        <dbReference type="ARBA" id="ARBA00022989"/>
    </source>
</evidence>
<evidence type="ECO:0000256" key="10">
    <source>
        <dbReference type="ARBA" id="ARBA00022723"/>
    </source>
</evidence>
<keyword evidence="16" id="KW-0325">Glycoprotein</keyword>
<dbReference type="GO" id="GO:0030145">
    <property type="term" value="F:manganese ion binding"/>
    <property type="evidence" value="ECO:0007669"/>
    <property type="project" value="UniProtKB-ARBA"/>
</dbReference>
<accession>A0A8W8MDM4</accession>
<keyword evidence="15" id="KW-1015">Disulfide bond</keyword>
<comment type="function">
    <text evidence="19">Glycosyltransferase that generates the core 1 O-glycan Gal-beta1-3GalNAc-alpha1-Ser/Thr (T antigen), which is a precursor for many extended O-glycans in glycoproteins.</text>
</comment>
<dbReference type="OrthoDB" id="414175at2759"/>
<comment type="cofactor">
    <cofactor evidence="1">
        <name>Mn(2+)</name>
        <dbReference type="ChEBI" id="CHEBI:29035"/>
    </cofactor>
</comment>
<keyword evidence="11" id="KW-0547">Nucleotide-binding</keyword>
<dbReference type="GO" id="GO:0000166">
    <property type="term" value="F:nucleotide binding"/>
    <property type="evidence" value="ECO:0007669"/>
    <property type="project" value="UniProtKB-KW"/>
</dbReference>
<keyword evidence="12" id="KW-0735">Signal-anchor</keyword>
<evidence type="ECO:0000256" key="4">
    <source>
        <dbReference type="ARBA" id="ARBA00006462"/>
    </source>
</evidence>
<keyword evidence="17" id="KW-0464">Manganese</keyword>
<comment type="similarity">
    <text evidence="4">Belongs to the glycosyltransferase 31 family. Beta3-Gal-T subfamily.</text>
</comment>
<comment type="subcellular location">
    <subcellularLocation>
        <location evidence="2">Membrane</location>
        <topology evidence="2">Single-pass type II membrane protein</topology>
    </subcellularLocation>
</comment>
<keyword evidence="9 21" id="KW-0812">Transmembrane</keyword>
<evidence type="ECO:0000256" key="19">
    <source>
        <dbReference type="ARBA" id="ARBA00059245"/>
    </source>
</evidence>
<dbReference type="EnsemblMetazoa" id="G32488.2">
    <property type="protein sequence ID" value="G32488.2:cds"/>
    <property type="gene ID" value="G32488"/>
</dbReference>
<evidence type="ECO:0000256" key="2">
    <source>
        <dbReference type="ARBA" id="ARBA00004606"/>
    </source>
</evidence>
<dbReference type="Pfam" id="PF02434">
    <property type="entry name" value="Fringe"/>
    <property type="match status" value="1"/>
</dbReference>
<evidence type="ECO:0000259" key="22">
    <source>
        <dbReference type="Pfam" id="PF02434"/>
    </source>
</evidence>
<dbReference type="FunFam" id="3.90.550.50:FF:000017">
    <property type="entry name" value="Glycoprotein-N-acetylgalactosamine 3-beta-galactosyltransferase 1"/>
    <property type="match status" value="1"/>
</dbReference>
<evidence type="ECO:0000313" key="24">
    <source>
        <dbReference type="Proteomes" id="UP000005408"/>
    </source>
</evidence>
<feature type="domain" description="Fringe-like glycosyltransferase" evidence="22">
    <location>
        <begin position="96"/>
        <end position="258"/>
    </location>
</feature>
<evidence type="ECO:0000313" key="23">
    <source>
        <dbReference type="EnsemblMetazoa" id="G32488.1:cds"/>
    </source>
</evidence>
<evidence type="ECO:0000256" key="21">
    <source>
        <dbReference type="SAM" id="Phobius"/>
    </source>
</evidence>
<keyword evidence="7" id="KW-0328">Glycosyltransferase</keyword>
<keyword evidence="10" id="KW-0479">Metal-binding</keyword>
<dbReference type="InterPro" id="IPR003378">
    <property type="entry name" value="Fringe-like_glycosylTrfase"/>
</dbReference>
<keyword evidence="8" id="KW-0808">Transferase</keyword>
<feature type="transmembrane region" description="Helical" evidence="21">
    <location>
        <begin position="7"/>
        <end position="27"/>
    </location>
</feature>
<evidence type="ECO:0000256" key="17">
    <source>
        <dbReference type="ARBA" id="ARBA00023211"/>
    </source>
</evidence>
<comment type="subunit">
    <text evidence="5">Homodimer; disulfide-linked.</text>
</comment>
<dbReference type="GO" id="GO:0016020">
    <property type="term" value="C:membrane"/>
    <property type="evidence" value="ECO:0007669"/>
    <property type="project" value="UniProtKB-SubCell"/>
</dbReference>
<evidence type="ECO:0000256" key="3">
    <source>
        <dbReference type="ARBA" id="ARBA00004922"/>
    </source>
</evidence>
<evidence type="ECO:0000256" key="12">
    <source>
        <dbReference type="ARBA" id="ARBA00022968"/>
    </source>
</evidence>
<evidence type="ECO:0000256" key="18">
    <source>
        <dbReference type="ARBA" id="ARBA00040898"/>
    </source>
</evidence>
<dbReference type="Proteomes" id="UP000005408">
    <property type="component" value="Unassembled WGS sequence"/>
</dbReference>
<evidence type="ECO:0000256" key="1">
    <source>
        <dbReference type="ARBA" id="ARBA00001936"/>
    </source>
</evidence>
<evidence type="ECO:0000256" key="5">
    <source>
        <dbReference type="ARBA" id="ARBA00011748"/>
    </source>
</evidence>
<evidence type="ECO:0000256" key="16">
    <source>
        <dbReference type="ARBA" id="ARBA00023180"/>
    </source>
</evidence>
<organism evidence="23 24">
    <name type="scientific">Magallana gigas</name>
    <name type="common">Pacific oyster</name>
    <name type="synonym">Crassostrea gigas</name>
    <dbReference type="NCBI Taxonomy" id="29159"/>
    <lineage>
        <taxon>Eukaryota</taxon>
        <taxon>Metazoa</taxon>
        <taxon>Spiralia</taxon>
        <taxon>Lophotrochozoa</taxon>
        <taxon>Mollusca</taxon>
        <taxon>Bivalvia</taxon>
        <taxon>Autobranchia</taxon>
        <taxon>Pteriomorphia</taxon>
        <taxon>Ostreida</taxon>
        <taxon>Ostreoidea</taxon>
        <taxon>Ostreidae</taxon>
        <taxon>Magallana</taxon>
    </lineage>
</organism>
<name>A0A8W8MDM4_MAGGI</name>
<protein>
    <recommendedName>
        <fullName evidence="18">Glycoprotein-N-acetylgalactosamine 3-beta-galactosyltransferase 1</fullName>
        <ecNumber evidence="6">2.4.1.122</ecNumber>
    </recommendedName>
</protein>
<comment type="pathway">
    <text evidence="3">Protein modification; protein glycosylation.</text>
</comment>
<evidence type="ECO:0000256" key="15">
    <source>
        <dbReference type="ARBA" id="ARBA00023157"/>
    </source>
</evidence>
<dbReference type="PANTHER" id="PTHR23033:SF14">
    <property type="entry name" value="GLYCOPROTEIN-N-ACETYLGALACTOSAMINE 3-BETA-GALACTOSYLTRANSFERASE 1-RELATED"/>
    <property type="match status" value="1"/>
</dbReference>
<dbReference type="EnsemblMetazoa" id="G32488.1">
    <property type="protein sequence ID" value="G32488.1:cds"/>
    <property type="gene ID" value="G32488"/>
</dbReference>